<sequence>MDPVLNTVVWLVQKVISLYIWAIILAALFSMLASFGVIDTRNRMVWTVMDFLERVTRPILNPIRRVIPYLGNIDISPLIAILLLEGLQRLITMVYLRAMMGGY</sequence>
<dbReference type="Proteomes" id="UP000708298">
    <property type="component" value="Unassembled WGS sequence"/>
</dbReference>
<evidence type="ECO:0000313" key="2">
    <source>
        <dbReference type="EMBL" id="MCB8876587.1"/>
    </source>
</evidence>
<keyword evidence="3" id="KW-1185">Reference proteome</keyword>
<dbReference type="InterPro" id="IPR003425">
    <property type="entry name" value="CCB3/YggT"/>
</dbReference>
<keyword evidence="1" id="KW-1133">Transmembrane helix</keyword>
<protein>
    <submittedName>
        <fullName evidence="2">YggT family protein</fullName>
    </submittedName>
</protein>
<reference evidence="2" key="2">
    <citation type="submission" date="2021-01" db="EMBL/GenBank/DDBJ databases">
        <authorList>
            <person name="Mieszkin S."/>
            <person name="Pouder E."/>
            <person name="Alain K."/>
        </authorList>
    </citation>
    <scope>NUCLEOTIDE SEQUENCE</scope>
    <source>
        <strain evidence="2">HW T2.11</strain>
    </source>
</reference>
<feature type="transmembrane region" description="Helical" evidence="1">
    <location>
        <begin position="18"/>
        <end position="38"/>
    </location>
</feature>
<dbReference type="EMBL" id="JAESVB010000007">
    <property type="protein sequence ID" value="MCB8876587.1"/>
    <property type="molecule type" value="Genomic_DNA"/>
</dbReference>
<accession>A0A964DZY1</accession>
<evidence type="ECO:0000313" key="3">
    <source>
        <dbReference type="Proteomes" id="UP000708298"/>
    </source>
</evidence>
<dbReference type="GO" id="GO:0016020">
    <property type="term" value="C:membrane"/>
    <property type="evidence" value="ECO:0007669"/>
    <property type="project" value="InterPro"/>
</dbReference>
<proteinExistence type="predicted"/>
<dbReference type="AlphaFoldDB" id="A0A964DZY1"/>
<keyword evidence="1" id="KW-0472">Membrane</keyword>
<name>A0A964DZY1_9PROT</name>
<reference evidence="2" key="1">
    <citation type="journal article" date="2021" name="Microorganisms">
        <title>Acidisoma silvae sp. nov. and Acidisomacellulosilytica sp. nov., Two Acidophilic Bacteria Isolated from Decaying Wood, Hydrolyzing Cellulose and Producing Poly-3-hydroxybutyrate.</title>
        <authorList>
            <person name="Mieszkin S."/>
            <person name="Pouder E."/>
            <person name="Uroz S."/>
            <person name="Simon-Colin C."/>
            <person name="Alain K."/>
        </authorList>
    </citation>
    <scope>NUCLEOTIDE SEQUENCE</scope>
    <source>
        <strain evidence="2">HW T2.11</strain>
    </source>
</reference>
<gene>
    <name evidence="2" type="ORF">ASILVAE211_15440</name>
</gene>
<keyword evidence="1" id="KW-0812">Transmembrane</keyword>
<evidence type="ECO:0000256" key="1">
    <source>
        <dbReference type="SAM" id="Phobius"/>
    </source>
</evidence>
<dbReference type="Pfam" id="PF02325">
    <property type="entry name" value="CCB3_YggT"/>
    <property type="match status" value="1"/>
</dbReference>
<organism evidence="2 3">
    <name type="scientific">Acidisoma silvae</name>
    <dbReference type="NCBI Taxonomy" id="2802396"/>
    <lineage>
        <taxon>Bacteria</taxon>
        <taxon>Pseudomonadati</taxon>
        <taxon>Pseudomonadota</taxon>
        <taxon>Alphaproteobacteria</taxon>
        <taxon>Acetobacterales</taxon>
        <taxon>Acidocellaceae</taxon>
        <taxon>Acidisoma</taxon>
    </lineage>
</organism>
<dbReference type="RefSeq" id="WP_227322248.1">
    <property type="nucleotide sequence ID" value="NZ_JAESVB010000007.1"/>
</dbReference>
<comment type="caution">
    <text evidence="2">The sequence shown here is derived from an EMBL/GenBank/DDBJ whole genome shotgun (WGS) entry which is preliminary data.</text>
</comment>